<dbReference type="EMBL" id="JBHULX010000002">
    <property type="protein sequence ID" value="MFD2589978.1"/>
    <property type="molecule type" value="Genomic_DNA"/>
</dbReference>
<dbReference type="RefSeq" id="WP_378256067.1">
    <property type="nucleotide sequence ID" value="NZ_JBHSJV010000001.1"/>
</dbReference>
<keyword evidence="1" id="KW-1133">Transmembrane helix</keyword>
<keyword evidence="1" id="KW-0812">Transmembrane</keyword>
<dbReference type="Proteomes" id="UP001597459">
    <property type="component" value="Unassembled WGS sequence"/>
</dbReference>
<evidence type="ECO:0000313" key="3">
    <source>
        <dbReference type="Proteomes" id="UP001597459"/>
    </source>
</evidence>
<evidence type="ECO:0000313" key="2">
    <source>
        <dbReference type="EMBL" id="MFD2589978.1"/>
    </source>
</evidence>
<proteinExistence type="predicted"/>
<feature type="transmembrane region" description="Helical" evidence="1">
    <location>
        <begin position="143"/>
        <end position="162"/>
    </location>
</feature>
<comment type="caution">
    <text evidence="2">The sequence shown here is derived from an EMBL/GenBank/DDBJ whole genome shotgun (WGS) entry which is preliminary data.</text>
</comment>
<gene>
    <name evidence="2" type="ORF">ACFSTE_03995</name>
</gene>
<accession>A0ABW5N496</accession>
<feature type="transmembrane region" description="Helical" evidence="1">
    <location>
        <begin position="12"/>
        <end position="35"/>
    </location>
</feature>
<name>A0ABW5N496_9FLAO</name>
<evidence type="ECO:0000256" key="1">
    <source>
        <dbReference type="SAM" id="Phobius"/>
    </source>
</evidence>
<keyword evidence="1" id="KW-0472">Membrane</keyword>
<protein>
    <submittedName>
        <fullName evidence="2">Uncharacterized protein</fullName>
    </submittedName>
</protein>
<reference evidence="3" key="1">
    <citation type="journal article" date="2019" name="Int. J. Syst. Evol. Microbiol.">
        <title>The Global Catalogue of Microorganisms (GCM) 10K type strain sequencing project: providing services to taxonomists for standard genome sequencing and annotation.</title>
        <authorList>
            <consortium name="The Broad Institute Genomics Platform"/>
            <consortium name="The Broad Institute Genome Sequencing Center for Infectious Disease"/>
            <person name="Wu L."/>
            <person name="Ma J."/>
        </authorList>
    </citation>
    <scope>NUCLEOTIDE SEQUENCE [LARGE SCALE GENOMIC DNA]</scope>
    <source>
        <strain evidence="3">KCTC 42423</strain>
    </source>
</reference>
<organism evidence="2 3">
    <name type="scientific">Aquimarina hainanensis</name>
    <dbReference type="NCBI Taxonomy" id="1578017"/>
    <lineage>
        <taxon>Bacteria</taxon>
        <taxon>Pseudomonadati</taxon>
        <taxon>Bacteroidota</taxon>
        <taxon>Flavobacteriia</taxon>
        <taxon>Flavobacteriales</taxon>
        <taxon>Flavobacteriaceae</taxon>
        <taxon>Aquimarina</taxon>
    </lineage>
</organism>
<feature type="transmembrane region" description="Helical" evidence="1">
    <location>
        <begin position="112"/>
        <end position="131"/>
    </location>
</feature>
<feature type="transmembrane region" description="Helical" evidence="1">
    <location>
        <begin position="168"/>
        <end position="189"/>
    </location>
</feature>
<sequence>MDQLRTTKNNLYILNSFYYIIAVLCVTAFFAYAFFPSQTKDYIEAKSKFDDYKELRTKALSKVKNEAKGTRVYLEYLDAKKEVEKAKQNLLEIKEKDKFFGFDNKQQFFGEFGWIFGFFTYSLFHLIVAILDKSEYKKGKIWLNSTTLFISCYYLGWCFNIKQDFEVYIYVVACLIATGIIVGSLYFALKTKNTLWFKVSSLVSYVLKIRRVYIAGLAVKAMEVEENETIDIVLDFENETKKELEKLVE</sequence>
<keyword evidence="3" id="KW-1185">Reference proteome</keyword>